<accession>A0A9Y2NIW2</accession>
<dbReference type="AlphaFoldDB" id="A0A9Y2NIW2"/>
<evidence type="ECO:0000313" key="2">
    <source>
        <dbReference type="Proteomes" id="UP001239397"/>
    </source>
</evidence>
<dbReference type="Proteomes" id="UP001239397">
    <property type="component" value="Chromosome"/>
</dbReference>
<organism evidence="1 2">
    <name type="scientific">Amycolatopsis mongoliensis</name>
    <dbReference type="NCBI Taxonomy" id="715475"/>
    <lineage>
        <taxon>Bacteria</taxon>
        <taxon>Bacillati</taxon>
        <taxon>Actinomycetota</taxon>
        <taxon>Actinomycetes</taxon>
        <taxon>Pseudonocardiales</taxon>
        <taxon>Pseudonocardiaceae</taxon>
        <taxon>Amycolatopsis</taxon>
    </lineage>
</organism>
<keyword evidence="2" id="KW-1185">Reference proteome</keyword>
<reference evidence="1 2" key="1">
    <citation type="submission" date="2023-06" db="EMBL/GenBank/DDBJ databases">
        <authorList>
            <person name="Oyuntsetseg B."/>
            <person name="Kim S.B."/>
        </authorList>
    </citation>
    <scope>NUCLEOTIDE SEQUENCE [LARGE SCALE GENOMIC DNA]</scope>
    <source>
        <strain evidence="1 2">4-36</strain>
    </source>
</reference>
<evidence type="ECO:0000313" key="1">
    <source>
        <dbReference type="EMBL" id="WIY01173.1"/>
    </source>
</evidence>
<name>A0A9Y2NIW2_9PSEU</name>
<sequence>MSELDRRVHTAATDAGHAVLLELAAGLADAVAWYRRHPERLAVTAATTELDGVSA</sequence>
<proteinExistence type="predicted"/>
<dbReference type="EMBL" id="CP127295">
    <property type="protein sequence ID" value="WIY01173.1"/>
    <property type="molecule type" value="Genomic_DNA"/>
</dbReference>
<protein>
    <submittedName>
        <fullName evidence="1">Uncharacterized protein</fullName>
    </submittedName>
</protein>
<dbReference type="RefSeq" id="WP_285997631.1">
    <property type="nucleotide sequence ID" value="NZ_CP127295.1"/>
</dbReference>
<gene>
    <name evidence="1" type="ORF">QRX60_45275</name>
</gene>
<dbReference type="KEGG" id="amog:QRX60_45275"/>